<dbReference type="Gramene" id="TraesCS6B03G0146300.1">
    <property type="protein sequence ID" value="TraesCS6B03G0146300.1.CDS1"/>
    <property type="gene ID" value="TraesCS6B03G0146300"/>
</dbReference>
<feature type="transmembrane region" description="Helical" evidence="2">
    <location>
        <begin position="527"/>
        <end position="546"/>
    </location>
</feature>
<dbReference type="SMR" id="A0A3B6PEB4"/>
<sequence>MSQMTNLSLVVSSKKSGGKEMADLSDNPSSSHGQAGSMIEAVDHGEDVGMPDVMRQIVKELESLEMGRKIERFPSSLPRLPGMEKAKGVSGYTLTRDLDKSREEMYSPVIVEGKDMPDLPDNPPSSSHGQAGSMMKVVYHGEDVEMADANAIHKLVKEFEKESLEIDMKIHRFPAILADMGDQFVIPMALAIGPYHHGLSRLQGMEKAKRVAAYTLTRDSGKSYKEMYARLLAVADQARRLYDEDAVFDISKSKFADMMFHDACFLLQYMQLFSSEEDVIEQSPLHRFFLSNAACIDNDIMLLENQMPWSVIQALITDTKVVVDDFIAHVFFSSSDYNNIAPSDLPPHLLGLLRLLKHGRLGKTPDVLPYAPPSPIRAMELERIGIKLDHSETGAFTDIGFSKGFLFDKLFLPPLIMSRTRASWLANMVAFEVCTGSENKGNAYICSYVAIFAMLMVREEDVHKLRSKGFIEGELSDKQILEFFKRLTQQMTPGHDYFKILFAIGDCKRRRWLRIMVWKFVSDNAKAIAVVLSIIGVLVGIFKALFSLKQH</sequence>
<evidence type="ECO:0000256" key="1">
    <source>
        <dbReference type="SAM" id="MobiDB-lite"/>
    </source>
</evidence>
<reference evidence="3" key="1">
    <citation type="submission" date="2018-08" db="EMBL/GenBank/DDBJ databases">
        <authorList>
            <person name="Rossello M."/>
        </authorList>
    </citation>
    <scope>NUCLEOTIDE SEQUENCE [LARGE SCALE GENOMIC DNA]</scope>
    <source>
        <strain evidence="3">cv. Chinese Spring</strain>
    </source>
</reference>
<organism evidence="3">
    <name type="scientific">Triticum aestivum</name>
    <name type="common">Wheat</name>
    <dbReference type="NCBI Taxonomy" id="4565"/>
    <lineage>
        <taxon>Eukaryota</taxon>
        <taxon>Viridiplantae</taxon>
        <taxon>Streptophyta</taxon>
        <taxon>Embryophyta</taxon>
        <taxon>Tracheophyta</taxon>
        <taxon>Spermatophyta</taxon>
        <taxon>Magnoliopsida</taxon>
        <taxon>Liliopsida</taxon>
        <taxon>Poales</taxon>
        <taxon>Poaceae</taxon>
        <taxon>BOP clade</taxon>
        <taxon>Pooideae</taxon>
        <taxon>Triticodae</taxon>
        <taxon>Triticeae</taxon>
        <taxon>Triticinae</taxon>
        <taxon>Triticum</taxon>
    </lineage>
</organism>
<accession>A0A3B6PEB4</accession>
<protein>
    <submittedName>
        <fullName evidence="3">Uncharacterized protein</fullName>
    </submittedName>
</protein>
<dbReference type="Gramene" id="TraesMAC6B03G03437120.1">
    <property type="protein sequence ID" value="TraesMAC6B03G03437120.1.CDS1"/>
    <property type="gene ID" value="TraesMAC6B03G03437120"/>
</dbReference>
<dbReference type="Gramene" id="TraesLAC6B03G03392870.1">
    <property type="protein sequence ID" value="TraesLAC6B03G03392870.1.CDS1"/>
    <property type="gene ID" value="TraesLAC6B03G03392870"/>
</dbReference>
<proteinExistence type="predicted"/>
<keyword evidence="2" id="KW-0472">Membrane</keyword>
<dbReference type="Gramene" id="TraesCS6B02G062700.1">
    <property type="protein sequence ID" value="TraesCS6B02G062700.1.cds1"/>
    <property type="gene ID" value="TraesCS6B02G062700"/>
</dbReference>
<dbReference type="Gramene" id="TraesLDM6B03G03442160.1">
    <property type="protein sequence ID" value="TraesLDM6B03G03442160.1.CDS1"/>
    <property type="gene ID" value="TraesLDM6B03G03442160"/>
</dbReference>
<dbReference type="Gramene" id="TraesRN6B0100135900.1">
    <property type="protein sequence ID" value="TraesRN6B0100135900.1"/>
    <property type="gene ID" value="TraesRN6B0100135900"/>
</dbReference>
<keyword evidence="4" id="KW-1185">Reference proteome</keyword>
<dbReference type="PANTHER" id="PTHR31549:SF301">
    <property type="match status" value="1"/>
</dbReference>
<dbReference type="Proteomes" id="UP000019116">
    <property type="component" value="Chromosome 6B"/>
</dbReference>
<reference evidence="3" key="2">
    <citation type="submission" date="2018-10" db="UniProtKB">
        <authorList>
            <consortium name="EnsemblPlants"/>
        </authorList>
    </citation>
    <scope>IDENTIFICATION</scope>
</reference>
<keyword evidence="2" id="KW-0812">Transmembrane</keyword>
<dbReference type="Pfam" id="PF03140">
    <property type="entry name" value="DUF247"/>
    <property type="match status" value="1"/>
</dbReference>
<keyword evidence="2" id="KW-1133">Transmembrane helix</keyword>
<evidence type="ECO:0000313" key="4">
    <source>
        <dbReference type="Proteomes" id="UP000019116"/>
    </source>
</evidence>
<feature type="region of interest" description="Disordered" evidence="1">
    <location>
        <begin position="1"/>
        <end position="35"/>
    </location>
</feature>
<dbReference type="PANTHER" id="PTHR31549">
    <property type="entry name" value="PROTEIN, PUTATIVE (DUF247)-RELATED-RELATED"/>
    <property type="match status" value="1"/>
</dbReference>
<dbReference type="OMA" id="LMVREED"/>
<evidence type="ECO:0000313" key="3">
    <source>
        <dbReference type="EnsemblPlants" id="TraesCS6B02G062700.1.cds1"/>
    </source>
</evidence>
<dbReference type="Gramene" id="TraesJAG6B03G03429210.1">
    <property type="protein sequence ID" value="TraesJAG6B03G03429210.1.CDS1"/>
    <property type="gene ID" value="TraesJAG6B03G03429210"/>
</dbReference>
<dbReference type="OrthoDB" id="1849062at2759"/>
<dbReference type="Gramene" id="TraesWEE_scaffold_070893_01G000100.1">
    <property type="protein sequence ID" value="TraesWEE_scaffold_070893_01G000100.1"/>
    <property type="gene ID" value="TraesWEE_scaffold_070893_01G000100"/>
</dbReference>
<feature type="region of interest" description="Disordered" evidence="1">
    <location>
        <begin position="112"/>
        <end position="131"/>
    </location>
</feature>
<evidence type="ECO:0000256" key="2">
    <source>
        <dbReference type="SAM" id="Phobius"/>
    </source>
</evidence>
<dbReference type="AlphaFoldDB" id="A0A3B6PEB4"/>
<dbReference type="Gramene" id="TraesCAD_scaffold_010509_01G000300.1">
    <property type="protein sequence ID" value="TraesCAD_scaffold_010509_01G000300.1"/>
    <property type="gene ID" value="TraesCAD_scaffold_010509_01G000300"/>
</dbReference>
<dbReference type="STRING" id="4565.A0A3B6PEB4"/>
<dbReference type="InterPro" id="IPR004158">
    <property type="entry name" value="DUF247_pln"/>
</dbReference>
<name>A0A3B6PEB4_WHEAT</name>
<dbReference type="EnsemblPlants" id="TraesCS6B02G062700.1">
    <property type="protein sequence ID" value="TraesCS6B02G062700.1.cds1"/>
    <property type="gene ID" value="TraesCS6B02G062700"/>
</dbReference>